<comment type="similarity">
    <text evidence="2">Belongs to the SusD family.</text>
</comment>
<dbReference type="Proteomes" id="UP000460135">
    <property type="component" value="Unassembled WGS sequence"/>
</dbReference>
<dbReference type="SUPFAM" id="SSF48452">
    <property type="entry name" value="TPR-like"/>
    <property type="match status" value="1"/>
</dbReference>
<name>A0A1Y4PVG6_BACOV</name>
<dbReference type="Pfam" id="PF07980">
    <property type="entry name" value="SusD_RagB"/>
    <property type="match status" value="1"/>
</dbReference>
<evidence type="ECO:0000313" key="12">
    <source>
        <dbReference type="EMBL" id="RHH52553.1"/>
    </source>
</evidence>
<dbReference type="Proteomes" id="UP001215078">
    <property type="component" value="Unassembled WGS sequence"/>
</dbReference>
<protein>
    <submittedName>
        <fullName evidence="12">RagB/SusD family nutrient uptake outer membrane protein</fullName>
    </submittedName>
</protein>
<evidence type="ECO:0000256" key="6">
    <source>
        <dbReference type="SAM" id="SignalP"/>
    </source>
</evidence>
<evidence type="ECO:0000313" key="9">
    <source>
        <dbReference type="EMBL" id="KAA3803826.1"/>
    </source>
</evidence>
<dbReference type="Proteomes" id="UP000283329">
    <property type="component" value="Unassembled WGS sequence"/>
</dbReference>
<dbReference type="EMBL" id="JAQNWR010000014">
    <property type="protein sequence ID" value="MDC2409879.1"/>
    <property type="molecule type" value="Genomic_DNA"/>
</dbReference>
<evidence type="ECO:0000256" key="1">
    <source>
        <dbReference type="ARBA" id="ARBA00004442"/>
    </source>
</evidence>
<keyword evidence="5" id="KW-0998">Cell outer membrane</keyword>
<dbReference type="InterPro" id="IPR012944">
    <property type="entry name" value="SusD_RagB_dom"/>
</dbReference>
<evidence type="ECO:0000256" key="4">
    <source>
        <dbReference type="ARBA" id="ARBA00023136"/>
    </source>
</evidence>
<evidence type="ECO:0000256" key="2">
    <source>
        <dbReference type="ARBA" id="ARBA00006275"/>
    </source>
</evidence>
<feature type="signal peptide" evidence="6">
    <location>
        <begin position="1"/>
        <end position="21"/>
    </location>
</feature>
<sequence>MKTIKIISRFILSVTAACCMASCNYLDVVPDETADLPDAMKDRASTLGFLHSCYTYFEWFYTVENSFINSTDEYARPLLWADDGQKAAWNQLSPSSQTAPWNSCYDGIGRCHLFMDQLDKSNPTGVTESDKRRWKAEALFCRALYHFMLLESYGPIPLVTEHYNQNLDKKDFPGRSHFDVCVDSIAEWFDRAAFELPPTVQNSELGRATSTACKALKARLLVYAASPLWNGSFPYSNWKNTNFETPGYGKELVSRTYDENKWERALTACNEALDWALTQGNRKLFDLATSTSIRINQGVPLPNIEGVDDQFKESVMLMRYLNTTRETDGNKEVIFAIGSGDNYGIYSQIPHGVTTYNGSPVGGWGGIAVFLNSVERFYTKNGKLPQYDHTFPDKSDWFESAGLSNPDIIKLNVNREPRFYAWVCYDGGEYSSFIADGSPLILEARNSQKHGYNPDRYNRDNNATGYFSKKRIQPNFQWRSQDNGNNYAHTPLAVIRLAELYLNLAECHAALNSKQDVLDNLNIVRNRAGIPDLELSDINSDMSLMDWVRSERYAELWFEGHRYFDARRWTIAPEVFKAGVREGLNAIAKKDPSFREFNQRVKVDQPFMWNNKMYLLPINDSEIYSNPQLVQSPEY</sequence>
<accession>A0A1Y4PVG6</accession>
<dbReference type="Proteomes" id="UP001214017">
    <property type="component" value="Unassembled WGS sequence"/>
</dbReference>
<evidence type="ECO:0000313" key="14">
    <source>
        <dbReference type="Proteomes" id="UP000460135"/>
    </source>
</evidence>
<reference evidence="12 13" key="1">
    <citation type="submission" date="2018-08" db="EMBL/GenBank/DDBJ databases">
        <title>A genome reference for cultivated species of the human gut microbiota.</title>
        <authorList>
            <person name="Zou Y."/>
            <person name="Xue W."/>
            <person name="Luo G."/>
        </authorList>
    </citation>
    <scope>NUCLEOTIDE SEQUENCE [LARGE SCALE GENOMIC DNA]</scope>
    <source>
        <strain evidence="12 13">AM17-48</strain>
    </source>
</reference>
<comment type="caution">
    <text evidence="12">The sequence shown here is derived from an EMBL/GenBank/DDBJ whole genome shotgun (WGS) entry which is preliminary data.</text>
</comment>
<dbReference type="EMBL" id="VWLX01000010">
    <property type="protein sequence ID" value="KAA3803826.1"/>
    <property type="molecule type" value="Genomic_DNA"/>
</dbReference>
<feature type="domain" description="RagB/SusD" evidence="7">
    <location>
        <begin position="331"/>
        <end position="635"/>
    </location>
</feature>
<dbReference type="EMBL" id="JAQQPO010000010">
    <property type="protein sequence ID" value="MDC7958546.1"/>
    <property type="molecule type" value="Genomic_DNA"/>
</dbReference>
<feature type="chain" id="PRO_5042691865" evidence="6">
    <location>
        <begin position="22"/>
        <end position="635"/>
    </location>
</feature>
<keyword evidence="4" id="KW-0472">Membrane</keyword>
<dbReference type="Pfam" id="PF14322">
    <property type="entry name" value="SusD-like_3"/>
    <property type="match status" value="1"/>
</dbReference>
<keyword evidence="3 6" id="KW-0732">Signal</keyword>
<dbReference type="InterPro" id="IPR033985">
    <property type="entry name" value="SusD-like_N"/>
</dbReference>
<dbReference type="AlphaFoldDB" id="A0A1Y4PVG6"/>
<feature type="domain" description="SusD-like N-terminal" evidence="8">
    <location>
        <begin position="89"/>
        <end position="220"/>
    </location>
</feature>
<reference evidence="10" key="3">
    <citation type="submission" date="2022-10" db="EMBL/GenBank/DDBJ databases">
        <title>Human gut microbiome strain richness.</title>
        <authorList>
            <person name="Chen-Liaw A."/>
        </authorList>
    </citation>
    <scope>NUCLEOTIDE SEQUENCE</scope>
    <source>
        <strain evidence="10">F7_m1001271B151109d0_201107</strain>
        <strain evidence="11">RTP21484st1_H8_RTP21484_190118</strain>
    </source>
</reference>
<dbReference type="Gene3D" id="1.25.40.390">
    <property type="match status" value="1"/>
</dbReference>
<comment type="subcellular location">
    <subcellularLocation>
        <location evidence="1">Cell outer membrane</location>
    </subcellularLocation>
</comment>
<evidence type="ECO:0000256" key="3">
    <source>
        <dbReference type="ARBA" id="ARBA00022729"/>
    </source>
</evidence>
<evidence type="ECO:0000313" key="13">
    <source>
        <dbReference type="Proteomes" id="UP000283329"/>
    </source>
</evidence>
<dbReference type="GO" id="GO:0009279">
    <property type="term" value="C:cell outer membrane"/>
    <property type="evidence" value="ECO:0007669"/>
    <property type="project" value="UniProtKB-SubCell"/>
</dbReference>
<dbReference type="RefSeq" id="WP_004323275.1">
    <property type="nucleotide sequence ID" value="NZ_BAABYJ010000001.1"/>
</dbReference>
<gene>
    <name evidence="12" type="ORF">DW206_00530</name>
    <name evidence="9" type="ORF">F3F51_14520</name>
    <name evidence="10" type="ORF">PO240_18585</name>
    <name evidence="11" type="ORF">PQ628_10020</name>
</gene>
<evidence type="ECO:0000256" key="5">
    <source>
        <dbReference type="ARBA" id="ARBA00023237"/>
    </source>
</evidence>
<reference evidence="9 14" key="2">
    <citation type="journal article" date="2019" name="Nat. Med.">
        <title>A library of human gut bacterial isolates paired with longitudinal multiomics data enables mechanistic microbiome research.</title>
        <authorList>
            <person name="Poyet M."/>
            <person name="Groussin M."/>
            <person name="Gibbons S.M."/>
            <person name="Avila-Pacheco J."/>
            <person name="Jiang X."/>
            <person name="Kearney S.M."/>
            <person name="Perrotta A.R."/>
            <person name="Berdy B."/>
            <person name="Zhao S."/>
            <person name="Lieberman T.D."/>
            <person name="Swanson P.K."/>
            <person name="Smith M."/>
            <person name="Roesemann S."/>
            <person name="Alexander J.E."/>
            <person name="Rich S.A."/>
            <person name="Livny J."/>
            <person name="Vlamakis H."/>
            <person name="Clish C."/>
            <person name="Bullock K."/>
            <person name="Deik A."/>
            <person name="Scott J."/>
            <person name="Pierce K.A."/>
            <person name="Xavier R.J."/>
            <person name="Alm E.J."/>
        </authorList>
    </citation>
    <scope>NUCLEOTIDE SEQUENCE [LARGE SCALE GENOMIC DNA]</scope>
    <source>
        <strain evidence="9 14">BIOML-A183</strain>
    </source>
</reference>
<evidence type="ECO:0000313" key="11">
    <source>
        <dbReference type="EMBL" id="MDC7958546.1"/>
    </source>
</evidence>
<dbReference type="EMBL" id="QRJR01000001">
    <property type="protein sequence ID" value="RHH52553.1"/>
    <property type="molecule type" value="Genomic_DNA"/>
</dbReference>
<evidence type="ECO:0000313" key="10">
    <source>
        <dbReference type="EMBL" id="MDC2409879.1"/>
    </source>
</evidence>
<proteinExistence type="inferred from homology"/>
<organism evidence="12 13">
    <name type="scientific">Bacteroides ovatus</name>
    <dbReference type="NCBI Taxonomy" id="28116"/>
    <lineage>
        <taxon>Bacteria</taxon>
        <taxon>Pseudomonadati</taxon>
        <taxon>Bacteroidota</taxon>
        <taxon>Bacteroidia</taxon>
        <taxon>Bacteroidales</taxon>
        <taxon>Bacteroidaceae</taxon>
        <taxon>Bacteroides</taxon>
    </lineage>
</organism>
<dbReference type="InterPro" id="IPR011990">
    <property type="entry name" value="TPR-like_helical_dom_sf"/>
</dbReference>
<evidence type="ECO:0000259" key="8">
    <source>
        <dbReference type="Pfam" id="PF14322"/>
    </source>
</evidence>
<evidence type="ECO:0000259" key="7">
    <source>
        <dbReference type="Pfam" id="PF07980"/>
    </source>
</evidence>